<feature type="domain" description="EamA" evidence="7">
    <location>
        <begin position="5"/>
        <end position="126"/>
    </location>
</feature>
<feature type="transmembrane region" description="Helical" evidence="6">
    <location>
        <begin position="165"/>
        <end position="186"/>
    </location>
</feature>
<evidence type="ECO:0000256" key="4">
    <source>
        <dbReference type="ARBA" id="ARBA00022989"/>
    </source>
</evidence>
<feature type="transmembrane region" description="Helical" evidence="6">
    <location>
        <begin position="83"/>
        <end position="103"/>
    </location>
</feature>
<feature type="transmembrane region" description="Helical" evidence="6">
    <location>
        <begin position="136"/>
        <end position="153"/>
    </location>
</feature>
<comment type="caution">
    <text evidence="8">The sequence shown here is derived from an EMBL/GenBank/DDBJ whole genome shotgun (WGS) entry which is preliminary data.</text>
</comment>
<evidence type="ECO:0000256" key="5">
    <source>
        <dbReference type="ARBA" id="ARBA00023136"/>
    </source>
</evidence>
<dbReference type="Gene3D" id="1.10.3730.20">
    <property type="match status" value="1"/>
</dbReference>
<comment type="similarity">
    <text evidence="2">Belongs to the EamA transporter family.</text>
</comment>
<keyword evidence="3 6" id="KW-0812">Transmembrane</keyword>
<dbReference type="InterPro" id="IPR037185">
    <property type="entry name" value="EmrE-like"/>
</dbReference>
<dbReference type="SUPFAM" id="SSF103481">
    <property type="entry name" value="Multidrug resistance efflux transporter EmrE"/>
    <property type="match status" value="2"/>
</dbReference>
<dbReference type="PANTHER" id="PTHR32322">
    <property type="entry name" value="INNER MEMBRANE TRANSPORTER"/>
    <property type="match status" value="1"/>
</dbReference>
<sequence>MFVGIAPVIWGSHYLVTTEFLPPDRPLLAAALRALPAGLTITLAYRQVPRGAWWWRVPVLGMLNFGLFFGLMFVAAYRIPGGTAATIGTINLVFTIGLGWLVLRERARWFQILGGLGGLGGVGLLVANASTPLDPIGLAAAVGGAATFAAGLVMTKRWGRPAPVLLFTAWQLMAAGLVLLPLSLLLEGPVPHLTAGNITGYAYIGVLGTALAYSLMFKGLDLVPAAAASFLSLLNPLTASLLGLVVLGQTLTPLQLLGAALVVASIASGLMPGPAVPPTTRR</sequence>
<evidence type="ECO:0000256" key="6">
    <source>
        <dbReference type="SAM" id="Phobius"/>
    </source>
</evidence>
<dbReference type="InterPro" id="IPR050638">
    <property type="entry name" value="AA-Vitamin_Transporters"/>
</dbReference>
<evidence type="ECO:0000259" key="7">
    <source>
        <dbReference type="Pfam" id="PF00892"/>
    </source>
</evidence>
<gene>
    <name evidence="8" type="ORF">JS756_32380</name>
</gene>
<comment type="subcellular location">
    <subcellularLocation>
        <location evidence="1">Membrane</location>
        <topology evidence="1">Multi-pass membrane protein</topology>
    </subcellularLocation>
</comment>
<accession>A0ABS2VZY9</accession>
<dbReference type="Proteomes" id="UP000788262">
    <property type="component" value="Unassembled WGS sequence"/>
</dbReference>
<feature type="transmembrane region" description="Helical" evidence="6">
    <location>
        <begin position="254"/>
        <end position="276"/>
    </location>
</feature>
<dbReference type="EMBL" id="JAFFZS010000045">
    <property type="protein sequence ID" value="MBN0048706.1"/>
    <property type="molecule type" value="Genomic_DNA"/>
</dbReference>
<feature type="transmembrane region" description="Helical" evidence="6">
    <location>
        <begin position="57"/>
        <end position="77"/>
    </location>
</feature>
<keyword evidence="9" id="KW-1185">Reference proteome</keyword>
<keyword evidence="5 6" id="KW-0472">Membrane</keyword>
<name>A0ABS2VZY9_STRAS</name>
<evidence type="ECO:0000256" key="2">
    <source>
        <dbReference type="ARBA" id="ARBA00007362"/>
    </source>
</evidence>
<protein>
    <submittedName>
        <fullName evidence="8">EamA family transporter</fullName>
    </submittedName>
</protein>
<organism evidence="8 9">
    <name type="scientific">Streptomyces actuosus</name>
    <dbReference type="NCBI Taxonomy" id="1885"/>
    <lineage>
        <taxon>Bacteria</taxon>
        <taxon>Bacillati</taxon>
        <taxon>Actinomycetota</taxon>
        <taxon>Actinomycetes</taxon>
        <taxon>Kitasatosporales</taxon>
        <taxon>Streptomycetaceae</taxon>
        <taxon>Streptomyces</taxon>
    </lineage>
</organism>
<feature type="domain" description="EamA" evidence="7">
    <location>
        <begin position="136"/>
        <end position="267"/>
    </location>
</feature>
<dbReference type="PANTHER" id="PTHR32322:SF2">
    <property type="entry name" value="EAMA DOMAIN-CONTAINING PROTEIN"/>
    <property type="match status" value="1"/>
</dbReference>
<feature type="transmembrane region" description="Helical" evidence="6">
    <location>
        <begin position="228"/>
        <end position="248"/>
    </location>
</feature>
<keyword evidence="4 6" id="KW-1133">Transmembrane helix</keyword>
<evidence type="ECO:0000313" key="9">
    <source>
        <dbReference type="Proteomes" id="UP000788262"/>
    </source>
</evidence>
<reference evidence="8 9" key="1">
    <citation type="submission" date="2021-02" db="EMBL/GenBank/DDBJ databases">
        <title>Whole genome sequencing of Streptomyces actuosus VRA1.</title>
        <authorList>
            <person name="Sen G."/>
            <person name="Sen A."/>
        </authorList>
    </citation>
    <scope>NUCLEOTIDE SEQUENCE [LARGE SCALE GENOMIC DNA]</scope>
    <source>
        <strain evidence="8 9">VRA1</strain>
    </source>
</reference>
<dbReference type="InterPro" id="IPR000620">
    <property type="entry name" value="EamA_dom"/>
</dbReference>
<proteinExistence type="inferred from homology"/>
<feature type="transmembrane region" description="Helical" evidence="6">
    <location>
        <begin position="198"/>
        <end position="216"/>
    </location>
</feature>
<evidence type="ECO:0000313" key="8">
    <source>
        <dbReference type="EMBL" id="MBN0048706.1"/>
    </source>
</evidence>
<evidence type="ECO:0000256" key="3">
    <source>
        <dbReference type="ARBA" id="ARBA00022692"/>
    </source>
</evidence>
<evidence type="ECO:0000256" key="1">
    <source>
        <dbReference type="ARBA" id="ARBA00004141"/>
    </source>
</evidence>
<feature type="transmembrane region" description="Helical" evidence="6">
    <location>
        <begin position="110"/>
        <end position="130"/>
    </location>
</feature>
<dbReference type="Pfam" id="PF00892">
    <property type="entry name" value="EamA"/>
    <property type="match status" value="2"/>
</dbReference>